<protein>
    <submittedName>
        <fullName evidence="1">Uncharacterized protein</fullName>
    </submittedName>
</protein>
<accession>A0A2H3AV63</accession>
<keyword evidence="2" id="KW-1185">Reference proteome</keyword>
<evidence type="ECO:0000313" key="1">
    <source>
        <dbReference type="EMBL" id="PBK62639.1"/>
    </source>
</evidence>
<sequence length="128" mass="14953">MRFSTFTHGWPPNSISRMTIYIRTNIMSILLENFGGHPAKRMSKMSGRIFYARCQQEEHRDINIDATLQWSGGSEFTNFHATFHRYEEVGSLDIQMDDGFRVEVIESLEDLVCYCSHLHLRKRSKGFS</sequence>
<reference evidence="2" key="1">
    <citation type="journal article" date="2017" name="Nat. Ecol. Evol.">
        <title>Genome expansion and lineage-specific genetic innovations in the forest pathogenic fungi Armillaria.</title>
        <authorList>
            <person name="Sipos G."/>
            <person name="Prasanna A.N."/>
            <person name="Walter M.C."/>
            <person name="O'Connor E."/>
            <person name="Balint B."/>
            <person name="Krizsan K."/>
            <person name="Kiss B."/>
            <person name="Hess J."/>
            <person name="Varga T."/>
            <person name="Slot J."/>
            <person name="Riley R."/>
            <person name="Boka B."/>
            <person name="Rigling D."/>
            <person name="Barry K."/>
            <person name="Lee J."/>
            <person name="Mihaltcheva S."/>
            <person name="LaButti K."/>
            <person name="Lipzen A."/>
            <person name="Waldron R."/>
            <person name="Moloney N.M."/>
            <person name="Sperisen C."/>
            <person name="Kredics L."/>
            <person name="Vagvoelgyi C."/>
            <person name="Patrignani A."/>
            <person name="Fitzpatrick D."/>
            <person name="Nagy I."/>
            <person name="Doyle S."/>
            <person name="Anderson J.B."/>
            <person name="Grigoriev I.V."/>
            <person name="Gueldener U."/>
            <person name="Muensterkoetter M."/>
            <person name="Nagy L.G."/>
        </authorList>
    </citation>
    <scope>NUCLEOTIDE SEQUENCE [LARGE SCALE GENOMIC DNA]</scope>
    <source>
        <strain evidence="2">28-4</strain>
    </source>
</reference>
<organism evidence="1 2">
    <name type="scientific">Armillaria solidipes</name>
    <dbReference type="NCBI Taxonomy" id="1076256"/>
    <lineage>
        <taxon>Eukaryota</taxon>
        <taxon>Fungi</taxon>
        <taxon>Dikarya</taxon>
        <taxon>Basidiomycota</taxon>
        <taxon>Agaricomycotina</taxon>
        <taxon>Agaricomycetes</taxon>
        <taxon>Agaricomycetidae</taxon>
        <taxon>Agaricales</taxon>
        <taxon>Marasmiineae</taxon>
        <taxon>Physalacriaceae</taxon>
        <taxon>Armillaria</taxon>
    </lineage>
</organism>
<name>A0A2H3AV63_9AGAR</name>
<dbReference type="Proteomes" id="UP000218334">
    <property type="component" value="Unassembled WGS sequence"/>
</dbReference>
<dbReference type="EMBL" id="KZ293464">
    <property type="protein sequence ID" value="PBK62639.1"/>
    <property type="molecule type" value="Genomic_DNA"/>
</dbReference>
<proteinExistence type="predicted"/>
<gene>
    <name evidence="1" type="ORF">ARMSODRAFT_1024624</name>
</gene>
<evidence type="ECO:0000313" key="2">
    <source>
        <dbReference type="Proteomes" id="UP000218334"/>
    </source>
</evidence>
<dbReference type="AlphaFoldDB" id="A0A2H3AV63"/>